<gene>
    <name evidence="1" type="ORF">MQP27_33760</name>
</gene>
<protein>
    <submittedName>
        <fullName evidence="1">DUF3710 domain-containing protein</fullName>
    </submittedName>
</protein>
<organism evidence="1 2">
    <name type="scientific">Streptomyces cylindrosporus</name>
    <dbReference type="NCBI Taxonomy" id="2927583"/>
    <lineage>
        <taxon>Bacteria</taxon>
        <taxon>Bacillati</taxon>
        <taxon>Actinomycetota</taxon>
        <taxon>Actinomycetes</taxon>
        <taxon>Kitasatosporales</taxon>
        <taxon>Streptomycetaceae</taxon>
        <taxon>Streptomyces</taxon>
    </lineage>
</organism>
<dbReference type="Proteomes" id="UP001165269">
    <property type="component" value="Unassembled WGS sequence"/>
</dbReference>
<proteinExistence type="predicted"/>
<evidence type="ECO:0000313" key="2">
    <source>
        <dbReference type="Proteomes" id="UP001165269"/>
    </source>
</evidence>
<dbReference type="EMBL" id="JALDAY010000011">
    <property type="protein sequence ID" value="MCI3276055.1"/>
    <property type="molecule type" value="Genomic_DNA"/>
</dbReference>
<evidence type="ECO:0000313" key="1">
    <source>
        <dbReference type="EMBL" id="MCI3276055.1"/>
    </source>
</evidence>
<dbReference type="Pfam" id="PF12502">
    <property type="entry name" value="DUF3710"/>
    <property type="match status" value="1"/>
</dbReference>
<dbReference type="RefSeq" id="WP_242772059.1">
    <property type="nucleotide sequence ID" value="NZ_JALDAY010000011.1"/>
</dbReference>
<reference evidence="1" key="1">
    <citation type="submission" date="2022-03" db="EMBL/GenBank/DDBJ databases">
        <title>Streptomyces 7R015 and 7R016 isolated from Barleria lupulina in Thailand.</title>
        <authorList>
            <person name="Kanchanasin P."/>
            <person name="Phongsopitanun W."/>
            <person name="Tanasupawat S."/>
        </authorList>
    </citation>
    <scope>NUCLEOTIDE SEQUENCE</scope>
    <source>
        <strain evidence="1">7R015</strain>
    </source>
</reference>
<dbReference type="InterPro" id="IPR022183">
    <property type="entry name" value="DUF3710"/>
</dbReference>
<sequence length="318" mass="34247">MNRARAGAEEIVKQYGRDGCLSAESLASAELGVWDQLTPGVLIVMAFGLVTVQDPAFAERIAESGDSVVLRLISGDFSAIELGTADAAVGWEQAVARLSEYVRRPGAAADTLDVLLSEAEDLWVDVIDSGEMTRPQVRNGEFGPWDSTETPVPSGVERLDYGVLRVPRLEGARIHPFKVDGRAVGVVVSLGDHALSLQAFRVPQGPIWEKVRPKIVQGILDQGGTAENAESSLGPEVRARIPVVRDGQRVLQPTRIFGCDGPGWLLRGGYGGPTALTDLVDPRARHLFTQTVVDLSAAEGGTDTEEITYLEVRWPVEE</sequence>
<accession>A0ABS9YHN9</accession>
<comment type="caution">
    <text evidence="1">The sequence shown here is derived from an EMBL/GenBank/DDBJ whole genome shotgun (WGS) entry which is preliminary data.</text>
</comment>
<name>A0ABS9YHN9_9ACTN</name>
<keyword evidence="2" id="KW-1185">Reference proteome</keyword>